<keyword evidence="1" id="KW-1133">Transmembrane helix</keyword>
<proteinExistence type="predicted"/>
<dbReference type="RefSeq" id="WP_322465058.1">
    <property type="nucleotide sequence ID" value="NZ_JAXOJX010000009.1"/>
</dbReference>
<organism evidence="2 3">
    <name type="scientific">Azohydromonas lata</name>
    <dbReference type="NCBI Taxonomy" id="45677"/>
    <lineage>
        <taxon>Bacteria</taxon>
        <taxon>Pseudomonadati</taxon>
        <taxon>Pseudomonadota</taxon>
        <taxon>Betaproteobacteria</taxon>
        <taxon>Burkholderiales</taxon>
        <taxon>Sphaerotilaceae</taxon>
        <taxon>Azohydromonas</taxon>
    </lineage>
</organism>
<evidence type="ECO:0000256" key="1">
    <source>
        <dbReference type="SAM" id="Phobius"/>
    </source>
</evidence>
<sequence length="538" mass="59327">MKKLLAPIKRKLGQKLGLNPMKWLKSTEQIQALLQESVRGAPATRHPPKGAENFAILVNPFLATWVPWYSVVMGLLLAQRGSKVSFIFDDLPFGEMPQRAAFIRMCIRRVLRTVAPHHAVLTLSEFSGKSGAVAADREALIEKLATLNAIHHLRGEMVARGRREYVALVREQLTHADPAIRQLLSLHAFNALLIPGGVFGTSGLWLENARQANIRVCSYDAGATVMLAAANGIAAQLKDIPVAYCTLKAQAVSAGEKEFILQTARAELEKRHQGRDTFSYQKVNTSAGPLEKYRGAILMALNSSWDQAALGLHAVFDNSARWIEETVRWVVENTQATIIIRQHPAERFAIASTSDDYGKMLQQHFGNHPRVVFIAADDPINTYELMAVASTVLTYTSTIGVEAAALGKPVIVASHCYYANLGFVSAAQSRQDYWQFIRMALEGRLNPSQEVQHDATYCYYATQVCNWVFTPFNPVNDEFFSQESIASLNANPSIDLILTALQHNIPVSVLNHKIKYASHRGAQASLVAADLAANLATE</sequence>
<evidence type="ECO:0000313" key="2">
    <source>
        <dbReference type="EMBL" id="MDZ5456530.1"/>
    </source>
</evidence>
<protein>
    <recommendedName>
        <fullName evidence="4">Capsule polysaccharide biosynthesis protein</fullName>
    </recommendedName>
</protein>
<reference evidence="2 3" key="1">
    <citation type="submission" date="2023-11" db="EMBL/GenBank/DDBJ databases">
        <title>Draft genome of Azohydromonas lata strain H1 (DSM1123), a polyhydroxyalkanoate producer.</title>
        <authorList>
            <person name="Traversa D."/>
            <person name="D'Addabbo P."/>
            <person name="Pazzani C."/>
            <person name="Manzari C."/>
            <person name="Chiara M."/>
            <person name="Scrascia M."/>
        </authorList>
    </citation>
    <scope>NUCLEOTIDE SEQUENCE [LARGE SCALE GENOMIC DNA]</scope>
    <source>
        <strain evidence="2 3">H1</strain>
    </source>
</reference>
<name>A0ABU5IDD4_9BURK</name>
<accession>A0ABU5IDD4</accession>
<feature type="transmembrane region" description="Helical" evidence="1">
    <location>
        <begin position="54"/>
        <end position="78"/>
    </location>
</feature>
<evidence type="ECO:0008006" key="4">
    <source>
        <dbReference type="Google" id="ProtNLM"/>
    </source>
</evidence>
<dbReference type="Pfam" id="PF05159">
    <property type="entry name" value="Capsule_synth"/>
    <property type="match status" value="1"/>
</dbReference>
<evidence type="ECO:0000313" key="3">
    <source>
        <dbReference type="Proteomes" id="UP001293718"/>
    </source>
</evidence>
<keyword evidence="1" id="KW-0472">Membrane</keyword>
<comment type="caution">
    <text evidence="2">The sequence shown here is derived from an EMBL/GenBank/DDBJ whole genome shotgun (WGS) entry which is preliminary data.</text>
</comment>
<dbReference type="SUPFAM" id="SSF53756">
    <property type="entry name" value="UDP-Glycosyltransferase/glycogen phosphorylase"/>
    <property type="match status" value="1"/>
</dbReference>
<keyword evidence="1" id="KW-0812">Transmembrane</keyword>
<keyword evidence="3" id="KW-1185">Reference proteome</keyword>
<dbReference type="Proteomes" id="UP001293718">
    <property type="component" value="Unassembled WGS sequence"/>
</dbReference>
<dbReference type="InterPro" id="IPR007833">
    <property type="entry name" value="Capsule_polysaccharide_synth"/>
</dbReference>
<dbReference type="EMBL" id="JAXOJX010000009">
    <property type="protein sequence ID" value="MDZ5456530.1"/>
    <property type="molecule type" value="Genomic_DNA"/>
</dbReference>
<gene>
    <name evidence="2" type="ORF">SM757_08070</name>
</gene>
<dbReference type="Gene3D" id="3.40.50.12580">
    <property type="match status" value="1"/>
</dbReference>
<dbReference type="InterPro" id="IPR043148">
    <property type="entry name" value="TagF_C"/>
</dbReference>